<dbReference type="InterPro" id="IPR015943">
    <property type="entry name" value="WD40/YVTN_repeat-like_dom_sf"/>
</dbReference>
<dbReference type="Proteomes" id="UP000238288">
    <property type="component" value="Chromosome PCAR9a"/>
</dbReference>
<reference evidence="2 3" key="2">
    <citation type="submission" date="2017-11" db="EMBL/GenBank/DDBJ databases">
        <authorList>
            <person name="Han C.G."/>
        </authorList>
    </citation>
    <scope>NUCLEOTIDE SEQUENCE [LARGE SCALE GENOMIC DNA]</scope>
    <source>
        <strain evidence="3">ATCC 43555</strain>
        <strain evidence="2">ATCC43555</strain>
    </source>
</reference>
<dbReference type="Proteomes" id="UP000615003">
    <property type="component" value="Unassembled WGS sequence"/>
</dbReference>
<gene>
    <name evidence="2" type="ORF">PCAR9_A20179</name>
    <name evidence="1" type="ORF">PCARR_a0197</name>
</gene>
<proteinExistence type="predicted"/>
<dbReference type="SUPFAM" id="SSF82171">
    <property type="entry name" value="DPP6 N-terminal domain-like"/>
    <property type="match status" value="1"/>
</dbReference>
<dbReference type="Gene3D" id="2.130.10.10">
    <property type="entry name" value="YVTN repeat-like/Quinoprotein amine dehydrogenase"/>
    <property type="match status" value="1"/>
</dbReference>
<reference evidence="1 4" key="1">
    <citation type="submission" date="2015-06" db="EMBL/GenBank/DDBJ databases">
        <title>Genome sequence of Pseudoalteromonas carrageenovora.</title>
        <authorList>
            <person name="Xie B.-B."/>
            <person name="Rong J.-C."/>
            <person name="Qin Q.-L."/>
            <person name="Zhang Y.-Z."/>
        </authorList>
    </citation>
    <scope>NUCLEOTIDE SEQUENCE [LARGE SCALE GENOMIC DNA]</scope>
    <source>
        <strain evidence="1 4">IAM 12662</strain>
    </source>
</reference>
<dbReference type="AlphaFoldDB" id="A0A2K4X654"/>
<sequence length="430" mass="50001">MSSNYNFLEKKIARMLSTSPFIKQKIKKFYSNIQFYINKKKYNVKTVDPVSIINSEGAETFFGYYDKTPDNGLGLVLVYSTKESTKLKPKEVEEIFLDVYSLENKEYILPEKINVKAFNWQQGSRAHWLDSDHFIFNDYCSSADDYHSYIYSLSAGRIVKELSHPVQDSFKSDYILSISYKTLAVLRPDYGYFRHSSSKETNLEDNDGIWKLDLESNKSELLLTIKDICSMDFLGDYQDYKHKINHVMISPDGSQFIFMHRYFNANGKRVDRLFLSDSRGKSIRLISNFGMVSHCYWYDSDNILAYLRSKEGKDAYWKIDINTLTFVELNDGVFSPFGDGHPSVSNKMIITDTYPNKSRMQLLLLTFKGVNSYTKLGEFYHSSDFSGETRCDLHPRFSSCGNLIFFDTVYSGSRRLCYLDISRELTKYES</sequence>
<dbReference type="EMBL" id="AQGW01000018">
    <property type="protein sequence ID" value="MBE0381952.1"/>
    <property type="molecule type" value="Genomic_DNA"/>
</dbReference>
<keyword evidence="4" id="KW-1185">Reference proteome</keyword>
<evidence type="ECO:0000313" key="4">
    <source>
        <dbReference type="Proteomes" id="UP000615003"/>
    </source>
</evidence>
<evidence type="ECO:0000313" key="1">
    <source>
        <dbReference type="EMBL" id="MBE0381952.1"/>
    </source>
</evidence>
<protein>
    <submittedName>
        <fullName evidence="2">Uncharacterized protein</fullName>
    </submittedName>
</protein>
<dbReference type="OrthoDB" id="5174394at2"/>
<evidence type="ECO:0000313" key="3">
    <source>
        <dbReference type="Proteomes" id="UP000238288"/>
    </source>
</evidence>
<accession>A0A2K4X654</accession>
<dbReference type="RefSeq" id="WP_104641937.1">
    <property type="nucleotide sequence ID" value="NZ_AQGW01000018.1"/>
</dbReference>
<name>A0A2K4X654_PSEVC</name>
<evidence type="ECO:0000313" key="2">
    <source>
        <dbReference type="EMBL" id="SOU39759.1"/>
    </source>
</evidence>
<dbReference type="GeneID" id="93662403"/>
<dbReference type="EMBL" id="LT965928">
    <property type="protein sequence ID" value="SOU39759.1"/>
    <property type="molecule type" value="Genomic_DNA"/>
</dbReference>
<organism evidence="2 3">
    <name type="scientific">Pseudoalteromonas carrageenovora IAM 12662</name>
    <dbReference type="NCBI Taxonomy" id="1314868"/>
    <lineage>
        <taxon>Bacteria</taxon>
        <taxon>Pseudomonadati</taxon>
        <taxon>Pseudomonadota</taxon>
        <taxon>Gammaproteobacteria</taxon>
        <taxon>Alteromonadales</taxon>
        <taxon>Pseudoalteromonadaceae</taxon>
        <taxon>Pseudoalteromonas</taxon>
    </lineage>
</organism>